<organism evidence="3 4">
    <name type="scientific">Sclerotinia nivalis</name>
    <dbReference type="NCBI Taxonomy" id="352851"/>
    <lineage>
        <taxon>Eukaryota</taxon>
        <taxon>Fungi</taxon>
        <taxon>Dikarya</taxon>
        <taxon>Ascomycota</taxon>
        <taxon>Pezizomycotina</taxon>
        <taxon>Leotiomycetes</taxon>
        <taxon>Helotiales</taxon>
        <taxon>Sclerotiniaceae</taxon>
        <taxon>Sclerotinia</taxon>
    </lineage>
</organism>
<name>A0A9X0ALX3_9HELO</name>
<dbReference type="Pfam" id="PF23562">
    <property type="entry name" value="AMP-binding_C_3"/>
    <property type="match status" value="1"/>
</dbReference>
<dbReference type="OrthoDB" id="429813at2759"/>
<evidence type="ECO:0000313" key="3">
    <source>
        <dbReference type="EMBL" id="KAJ8065227.1"/>
    </source>
</evidence>
<dbReference type="AlphaFoldDB" id="A0A9X0ALX3"/>
<evidence type="ECO:0000313" key="4">
    <source>
        <dbReference type="Proteomes" id="UP001152300"/>
    </source>
</evidence>
<keyword evidence="1" id="KW-0596">Phosphopantetheine</keyword>
<dbReference type="InterPro" id="IPR051414">
    <property type="entry name" value="Adenylate-forming_Reductase"/>
</dbReference>
<dbReference type="PANTHER" id="PTHR43439">
    <property type="entry name" value="PHENYLACETATE-COENZYME A LIGASE"/>
    <property type="match status" value="1"/>
</dbReference>
<gene>
    <name evidence="3" type="ORF">OCU04_005932</name>
</gene>
<protein>
    <recommendedName>
        <fullName evidence="5">AMP-dependent synthetase/ligase domain-containing protein</fullName>
    </recommendedName>
</protein>
<keyword evidence="2" id="KW-0597">Phosphoprotein</keyword>
<proteinExistence type="predicted"/>
<dbReference type="PANTHER" id="PTHR43439:SF2">
    <property type="entry name" value="ENZYME, PUTATIVE (JCVI)-RELATED"/>
    <property type="match status" value="1"/>
</dbReference>
<accession>A0A9X0ALX3</accession>
<keyword evidence="4" id="KW-1185">Reference proteome</keyword>
<dbReference type="EMBL" id="JAPEIS010000006">
    <property type="protein sequence ID" value="KAJ8065227.1"/>
    <property type="molecule type" value="Genomic_DNA"/>
</dbReference>
<dbReference type="SUPFAM" id="SSF56801">
    <property type="entry name" value="Acetyl-CoA synthetase-like"/>
    <property type="match status" value="1"/>
</dbReference>
<comment type="caution">
    <text evidence="3">The sequence shown here is derived from an EMBL/GenBank/DDBJ whole genome shotgun (WGS) entry which is preliminary data.</text>
</comment>
<evidence type="ECO:0008006" key="5">
    <source>
        <dbReference type="Google" id="ProtNLM"/>
    </source>
</evidence>
<sequence>MIPFKLEMKPSEDENGAYEMVLFTDESTEGMSALNHNLPGTREWRTKDLFRPHPTKQNLWSYYGRRDDIIVLSNSEKFNPVPMELMVQGYPLLAGALIIGNGRVRASLLLEPKPHVQGNERISLIETLWPRVEEANALVPGHGRILKLNIIIADKPFSRAGKGTIVRKLTEKTFEEEINALYSQTNLPLSTKIPTLKATFERESVRHFVRSIVVFCFPAAVDATDDEDLFSHGLDSQNY</sequence>
<dbReference type="Proteomes" id="UP001152300">
    <property type="component" value="Unassembled WGS sequence"/>
</dbReference>
<evidence type="ECO:0000256" key="2">
    <source>
        <dbReference type="ARBA" id="ARBA00022553"/>
    </source>
</evidence>
<evidence type="ECO:0000256" key="1">
    <source>
        <dbReference type="ARBA" id="ARBA00022450"/>
    </source>
</evidence>
<reference evidence="3" key="1">
    <citation type="submission" date="2022-11" db="EMBL/GenBank/DDBJ databases">
        <title>Genome Resource of Sclerotinia nivalis Strain SnTB1, a Plant Pathogen Isolated from American Ginseng.</title>
        <authorList>
            <person name="Fan S."/>
        </authorList>
    </citation>
    <scope>NUCLEOTIDE SEQUENCE</scope>
    <source>
        <strain evidence="3">SnTB1</strain>
    </source>
</reference>